<sequence length="197" mass="22947">MGLLCKTRKCPHCRELRSVSRQKGTNGQEAEKNLRLQQEILPAPRKQKDGDGIIQATKEIFVEITSKRDSATLDDIVTRHVLPGTIIHADNWKGYGNLSNLGHEHKRVNQSLNFVDPNRVLHTQAIERTWSHIKRAIKRKSGLNGALWNDHFLEDAWKWRNNMGRKLNMLWNEIVRRYPLVEYVHLPSPFLLTYAHF</sequence>
<dbReference type="WBParaSite" id="HPBE_0001941601-mRNA-1">
    <property type="protein sequence ID" value="HPBE_0001941601-mRNA-1"/>
    <property type="gene ID" value="HPBE_0001941601"/>
</dbReference>
<reference evidence="4" key="2">
    <citation type="submission" date="2019-09" db="UniProtKB">
        <authorList>
            <consortium name="WormBaseParasite"/>
        </authorList>
    </citation>
    <scope>IDENTIFICATION</scope>
</reference>
<keyword evidence="3" id="KW-1185">Reference proteome</keyword>
<gene>
    <name evidence="2" type="ORF">HPBE_LOCUS19415</name>
</gene>
<dbReference type="Pfam" id="PF12762">
    <property type="entry name" value="DDE_Tnp_IS1595"/>
    <property type="match status" value="1"/>
</dbReference>
<dbReference type="SMART" id="SM01126">
    <property type="entry name" value="DDE_Tnp_IS1595"/>
    <property type="match status" value="1"/>
</dbReference>
<dbReference type="PANTHER" id="PTHR47163">
    <property type="entry name" value="DDE_TNP_IS1595 DOMAIN-CONTAINING PROTEIN"/>
    <property type="match status" value="1"/>
</dbReference>
<dbReference type="PANTHER" id="PTHR47163:SF3">
    <property type="entry name" value="PROTEIN CBG18017"/>
    <property type="match status" value="1"/>
</dbReference>
<name>A0A183GBE9_HELPZ</name>
<evidence type="ECO:0000259" key="1">
    <source>
        <dbReference type="SMART" id="SM01126"/>
    </source>
</evidence>
<evidence type="ECO:0000313" key="3">
    <source>
        <dbReference type="Proteomes" id="UP000050761"/>
    </source>
</evidence>
<organism evidence="3 4">
    <name type="scientific">Heligmosomoides polygyrus</name>
    <name type="common">Parasitic roundworm</name>
    <dbReference type="NCBI Taxonomy" id="6339"/>
    <lineage>
        <taxon>Eukaryota</taxon>
        <taxon>Metazoa</taxon>
        <taxon>Ecdysozoa</taxon>
        <taxon>Nematoda</taxon>
        <taxon>Chromadorea</taxon>
        <taxon>Rhabditida</taxon>
        <taxon>Rhabditina</taxon>
        <taxon>Rhabditomorpha</taxon>
        <taxon>Strongyloidea</taxon>
        <taxon>Heligmosomidae</taxon>
        <taxon>Heligmosomoides</taxon>
    </lineage>
</organism>
<dbReference type="InterPro" id="IPR024445">
    <property type="entry name" value="Tnp_ISXO2-like"/>
</dbReference>
<proteinExistence type="predicted"/>
<feature type="domain" description="ISXO2-like transposase" evidence="1">
    <location>
        <begin position="35"/>
        <end position="141"/>
    </location>
</feature>
<evidence type="ECO:0000313" key="4">
    <source>
        <dbReference type="WBParaSite" id="HPBE_0001941601-mRNA-1"/>
    </source>
</evidence>
<dbReference type="InterPro" id="IPR053164">
    <property type="entry name" value="IS1016-like_transposase"/>
</dbReference>
<dbReference type="AlphaFoldDB" id="A0A183GBE9"/>
<evidence type="ECO:0000313" key="2">
    <source>
        <dbReference type="EMBL" id="VDP15041.1"/>
    </source>
</evidence>
<dbReference type="Proteomes" id="UP000050761">
    <property type="component" value="Unassembled WGS sequence"/>
</dbReference>
<accession>A0A3P8AX91</accession>
<reference evidence="2 3" key="1">
    <citation type="submission" date="2018-11" db="EMBL/GenBank/DDBJ databases">
        <authorList>
            <consortium name="Pathogen Informatics"/>
        </authorList>
    </citation>
    <scope>NUCLEOTIDE SEQUENCE [LARGE SCALE GENOMIC DNA]</scope>
</reference>
<dbReference type="EMBL" id="UZAH01031341">
    <property type="protein sequence ID" value="VDP15041.1"/>
    <property type="molecule type" value="Genomic_DNA"/>
</dbReference>
<protein>
    <submittedName>
        <fullName evidence="4">DDE_Tnp_IS1595 domain-containing protein</fullName>
    </submittedName>
</protein>
<dbReference type="OrthoDB" id="6409943at2759"/>
<accession>A0A183GBE9</accession>